<dbReference type="EMBL" id="MVGC01000206">
    <property type="protein sequence ID" value="RJE21770.1"/>
    <property type="molecule type" value="Genomic_DNA"/>
</dbReference>
<dbReference type="STRING" id="2070753.A0A3A2ZGN4"/>
<feature type="compositionally biased region" description="Basic and acidic residues" evidence="1">
    <location>
        <begin position="483"/>
        <end position="495"/>
    </location>
</feature>
<dbReference type="InterPro" id="IPR036322">
    <property type="entry name" value="WD40_repeat_dom_sf"/>
</dbReference>
<dbReference type="CDD" id="cd09917">
    <property type="entry name" value="F-box_SF"/>
    <property type="match status" value="1"/>
</dbReference>
<proteinExistence type="predicted"/>
<feature type="region of interest" description="Disordered" evidence="1">
    <location>
        <begin position="1015"/>
        <end position="1040"/>
    </location>
</feature>
<evidence type="ECO:0000313" key="3">
    <source>
        <dbReference type="EMBL" id="RJE21770.1"/>
    </source>
</evidence>
<dbReference type="GO" id="GO:0005634">
    <property type="term" value="C:nucleus"/>
    <property type="evidence" value="ECO:0007669"/>
    <property type="project" value="TreeGrafter"/>
</dbReference>
<dbReference type="InterPro" id="IPR027040">
    <property type="entry name" value="PSMD4"/>
</dbReference>
<dbReference type="SUPFAM" id="SSF50978">
    <property type="entry name" value="WD40 repeat-like"/>
    <property type="match status" value="1"/>
</dbReference>
<dbReference type="PANTHER" id="PTHR10223">
    <property type="entry name" value="26S PROTEASOME NON-ATPASE REGULATORY SUBUNIT 4"/>
    <property type="match status" value="1"/>
</dbReference>
<dbReference type="Pfam" id="PF12937">
    <property type="entry name" value="F-box-like"/>
    <property type="match status" value="1"/>
</dbReference>
<dbReference type="SMART" id="SM00256">
    <property type="entry name" value="FBOX"/>
    <property type="match status" value="1"/>
</dbReference>
<dbReference type="AlphaFoldDB" id="A0A3A2ZGN4"/>
<dbReference type="Gene3D" id="1.20.1280.50">
    <property type="match status" value="1"/>
</dbReference>
<dbReference type="InterPro" id="IPR015943">
    <property type="entry name" value="WD40/YVTN_repeat-like_dom_sf"/>
</dbReference>
<feature type="region of interest" description="Disordered" evidence="1">
    <location>
        <begin position="966"/>
        <end position="1000"/>
    </location>
</feature>
<dbReference type="GO" id="GO:0008540">
    <property type="term" value="C:proteasome regulatory particle, base subcomplex"/>
    <property type="evidence" value="ECO:0007669"/>
    <property type="project" value="TreeGrafter"/>
</dbReference>
<accession>A0A3A2ZGN4</accession>
<feature type="region of interest" description="Disordered" evidence="1">
    <location>
        <begin position="827"/>
        <end position="856"/>
    </location>
</feature>
<feature type="compositionally biased region" description="Polar residues" evidence="1">
    <location>
        <begin position="14"/>
        <end position="27"/>
    </location>
</feature>
<evidence type="ECO:0000313" key="4">
    <source>
        <dbReference type="Proteomes" id="UP000266188"/>
    </source>
</evidence>
<dbReference type="PROSITE" id="PS50181">
    <property type="entry name" value="FBOX"/>
    <property type="match status" value="1"/>
</dbReference>
<dbReference type="InterPro" id="IPR003903">
    <property type="entry name" value="UIM_dom"/>
</dbReference>
<dbReference type="PANTHER" id="PTHR10223:SF2">
    <property type="entry name" value="F-BOX AND WD DOMAIN PROTEIN (AFU_ORTHOLOGUE AFUA_6G11400)"/>
    <property type="match status" value="1"/>
</dbReference>
<feature type="region of interest" description="Disordered" evidence="1">
    <location>
        <begin position="483"/>
        <end position="510"/>
    </location>
</feature>
<sequence>MQSELPPESHHNLLVNSSPGHPINTRQHGNDCSDDRWVSEPRHSGSQDPAGFPAASTEDNGSMLAFMNGPGKGEVTYSSLDTTPAKSSSRYMSLQTLPNEVLTHILSHLPPPSLSSIALVSRRFHTLVTTPHAWRIAFSRYFPGPFAENGGPADQFDHLSDRRSFSRLTTLASWRSEYILRTRLLRSLSRGKPEQLDPPKKGAVRSANVRHGSAVATYTSQLVFPVSHIHGSFKNQPSFLHGAAEQGIASASDASAVKVGSWGLADFQRFRHFADLYPGDAEYGEGSGDMVGLPNSMDVSQLYGMIYGEGCPQGRAYFISTTEQRGRFLGLSESTSQPKLGIPALNVINTAICSVWIAKSSQILKMTGGLVGMLSGSSTGVLTAYALGPHPTYEKRFERGQVTARWVLCPGVPIIAIAVDDNYSPSRHERQRIWAAVLNALGEVFYLTQVPQPEEPINSDDIDRAAWKTGRSVQWELVETSRRTARPDPFSREPVDGSYSPRSSSDSMKLDENQIAAETKEIEKFMALKPKHWRKVCESWDMRRKLHVDFAGDDDKGAGESLIVIRQGFGENKKASIRRFTRKVTHQPESDVPVFDHPPSLFGGPTPSPGANKLRSTLTEWFLTDFSVGDRKYVQITTTALDLSTYASLALDEDPLITMSGASSASSSPLPGMKPSNEIPGQRARYMAVGTSTGSVFIWDIRSPTARNNEVINSVAPLRVIHTESPQVTCVALTSLYLVHGGSDGLVQAWDPLASSTRPIRTINSRFSSRARRRLVQAEALGPVGNNFFAAGALCLDPDPTMLRGMVGLGTHLRYWAYSSSSADQYRSNKRRLRRGKRGSISSAEGQRFNSSGRGALQDEIAEEMVEMERQKIADEKRKIHLSSRFGVDLLGPDASEEEMLAYAQLLSEESYVESSVTSTSVSLGPNDSSFNVSSSSSPCQHGVDDDLAPDIAEAIRLSLLDESPGASSSILRSSTAKDSSNDYLEPAAESSRQQEMDDLEFAIQLSRAEYDEGRDIDEFPALAPAPQSPGKNKGKGRAL</sequence>
<gene>
    <name evidence="3" type="ORF">PHISCL_05889</name>
</gene>
<dbReference type="Proteomes" id="UP000266188">
    <property type="component" value="Unassembled WGS sequence"/>
</dbReference>
<dbReference type="GO" id="GO:0031593">
    <property type="term" value="F:polyubiquitin modification-dependent protein binding"/>
    <property type="evidence" value="ECO:0007669"/>
    <property type="project" value="TreeGrafter"/>
</dbReference>
<dbReference type="GO" id="GO:0005829">
    <property type="term" value="C:cytosol"/>
    <property type="evidence" value="ECO:0007669"/>
    <property type="project" value="TreeGrafter"/>
</dbReference>
<evidence type="ECO:0000259" key="2">
    <source>
        <dbReference type="PROSITE" id="PS50181"/>
    </source>
</evidence>
<organism evidence="3 4">
    <name type="scientific">Aspergillus sclerotialis</name>
    <dbReference type="NCBI Taxonomy" id="2070753"/>
    <lineage>
        <taxon>Eukaryota</taxon>
        <taxon>Fungi</taxon>
        <taxon>Dikarya</taxon>
        <taxon>Ascomycota</taxon>
        <taxon>Pezizomycotina</taxon>
        <taxon>Eurotiomycetes</taxon>
        <taxon>Eurotiomycetidae</taxon>
        <taxon>Eurotiales</taxon>
        <taxon>Aspergillaceae</taxon>
        <taxon>Aspergillus</taxon>
        <taxon>Aspergillus subgen. Polypaecilum</taxon>
    </lineage>
</organism>
<dbReference type="SMART" id="SM00726">
    <property type="entry name" value="UIM"/>
    <property type="match status" value="3"/>
</dbReference>
<reference evidence="4" key="1">
    <citation type="submission" date="2017-02" db="EMBL/GenBank/DDBJ databases">
        <authorList>
            <person name="Tafer H."/>
            <person name="Lopandic K."/>
        </authorList>
    </citation>
    <scope>NUCLEOTIDE SEQUENCE [LARGE SCALE GENOMIC DNA]</scope>
    <source>
        <strain evidence="4">CBS 366.77</strain>
    </source>
</reference>
<dbReference type="Gene3D" id="2.130.10.10">
    <property type="entry name" value="YVTN repeat-like/Quinoprotein amine dehydrogenase"/>
    <property type="match status" value="1"/>
</dbReference>
<protein>
    <submittedName>
        <fullName evidence="3">F-box and WD</fullName>
    </submittedName>
</protein>
<feature type="domain" description="F-box" evidence="2">
    <location>
        <begin position="91"/>
        <end position="137"/>
    </location>
</feature>
<dbReference type="OrthoDB" id="2095648at2759"/>
<feature type="compositionally biased region" description="Polar residues" evidence="1">
    <location>
        <begin position="844"/>
        <end position="853"/>
    </location>
</feature>
<feature type="compositionally biased region" description="Basic and acidic residues" evidence="1">
    <location>
        <begin position="28"/>
        <end position="45"/>
    </location>
</feature>
<dbReference type="InterPro" id="IPR036047">
    <property type="entry name" value="F-box-like_dom_sf"/>
</dbReference>
<keyword evidence="4" id="KW-1185">Reference proteome</keyword>
<feature type="compositionally biased region" description="Basic residues" evidence="1">
    <location>
        <begin position="828"/>
        <end position="838"/>
    </location>
</feature>
<feature type="region of interest" description="Disordered" evidence="1">
    <location>
        <begin position="1"/>
        <end position="62"/>
    </location>
</feature>
<comment type="caution">
    <text evidence="3">The sequence shown here is derived from an EMBL/GenBank/DDBJ whole genome shotgun (WGS) entry which is preliminary data.</text>
</comment>
<dbReference type="GO" id="GO:0043161">
    <property type="term" value="P:proteasome-mediated ubiquitin-dependent protein catabolic process"/>
    <property type="evidence" value="ECO:0007669"/>
    <property type="project" value="TreeGrafter"/>
</dbReference>
<feature type="compositionally biased region" description="Polar residues" evidence="1">
    <location>
        <begin position="966"/>
        <end position="983"/>
    </location>
</feature>
<name>A0A3A2ZGN4_9EURO</name>
<dbReference type="InterPro" id="IPR001810">
    <property type="entry name" value="F-box_dom"/>
</dbReference>
<feature type="compositionally biased region" description="Low complexity" evidence="1">
    <location>
        <begin position="498"/>
        <end position="507"/>
    </location>
</feature>
<evidence type="ECO:0000256" key="1">
    <source>
        <dbReference type="SAM" id="MobiDB-lite"/>
    </source>
</evidence>
<dbReference type="SUPFAM" id="SSF81383">
    <property type="entry name" value="F-box domain"/>
    <property type="match status" value="1"/>
</dbReference>